<organism evidence="1 2">
    <name type="scientific">Pyronema omphalodes (strain CBS 100304)</name>
    <name type="common">Pyronema confluens</name>
    <dbReference type="NCBI Taxonomy" id="1076935"/>
    <lineage>
        <taxon>Eukaryota</taxon>
        <taxon>Fungi</taxon>
        <taxon>Dikarya</taxon>
        <taxon>Ascomycota</taxon>
        <taxon>Pezizomycotina</taxon>
        <taxon>Pezizomycetes</taxon>
        <taxon>Pezizales</taxon>
        <taxon>Pyronemataceae</taxon>
        <taxon>Pyronema</taxon>
    </lineage>
</organism>
<accession>U4LPK3</accession>
<sequence>MAKKYCLEEIIQLLLEAGARGGIQLQELVTPNTTVTDEDPACHGWHGIEGLRDFRFGIRDCGVMYAHGKW</sequence>
<dbReference type="Proteomes" id="UP000018144">
    <property type="component" value="Unassembled WGS sequence"/>
</dbReference>
<protein>
    <submittedName>
        <fullName evidence="1">Uncharacterized protein</fullName>
    </submittedName>
</protein>
<keyword evidence="2" id="KW-1185">Reference proteome</keyword>
<evidence type="ECO:0000313" key="1">
    <source>
        <dbReference type="EMBL" id="CCX33865.1"/>
    </source>
</evidence>
<name>U4LPK3_PYROM</name>
<reference evidence="1 2" key="1">
    <citation type="journal article" date="2013" name="PLoS Genet.">
        <title>The genome and development-dependent transcriptomes of Pyronema confluens: a window into fungal evolution.</title>
        <authorList>
            <person name="Traeger S."/>
            <person name="Altegoer F."/>
            <person name="Freitag M."/>
            <person name="Gabaldon T."/>
            <person name="Kempken F."/>
            <person name="Kumar A."/>
            <person name="Marcet-Houben M."/>
            <person name="Poggeler S."/>
            <person name="Stajich J.E."/>
            <person name="Nowrousian M."/>
        </authorList>
    </citation>
    <scope>NUCLEOTIDE SEQUENCE [LARGE SCALE GENOMIC DNA]</scope>
    <source>
        <strain evidence="2">CBS 100304</strain>
        <tissue evidence="1">Vegetative mycelium</tissue>
    </source>
</reference>
<dbReference type="AlphaFoldDB" id="U4LPK3"/>
<gene>
    <name evidence="1" type="ORF">PCON_02107</name>
</gene>
<evidence type="ECO:0000313" key="2">
    <source>
        <dbReference type="Proteomes" id="UP000018144"/>
    </source>
</evidence>
<dbReference type="EMBL" id="HF936249">
    <property type="protein sequence ID" value="CCX33865.1"/>
    <property type="molecule type" value="Genomic_DNA"/>
</dbReference>
<proteinExistence type="predicted"/>